<comment type="caution">
    <text evidence="1">The sequence shown here is derived from an EMBL/GenBank/DDBJ whole genome shotgun (WGS) entry which is preliminary data.</text>
</comment>
<organism evidence="1 2">
    <name type="scientific">Pontibacter amylolyticus</name>
    <dbReference type="NCBI Taxonomy" id="1424080"/>
    <lineage>
        <taxon>Bacteria</taxon>
        <taxon>Pseudomonadati</taxon>
        <taxon>Bacteroidota</taxon>
        <taxon>Cytophagia</taxon>
        <taxon>Cytophagales</taxon>
        <taxon>Hymenobacteraceae</taxon>
        <taxon>Pontibacter</taxon>
    </lineage>
</organism>
<dbReference type="InterPro" id="IPR036291">
    <property type="entry name" value="NAD(P)-bd_dom_sf"/>
</dbReference>
<dbReference type="Gene3D" id="3.40.50.720">
    <property type="entry name" value="NAD(P)-binding Rossmann-like Domain"/>
    <property type="match status" value="1"/>
</dbReference>
<reference evidence="2" key="1">
    <citation type="journal article" date="2019" name="Int. J. Syst. Evol. Microbiol.">
        <title>The Global Catalogue of Microorganisms (GCM) 10K type strain sequencing project: providing services to taxonomists for standard genome sequencing and annotation.</title>
        <authorList>
            <consortium name="The Broad Institute Genomics Platform"/>
            <consortium name="The Broad Institute Genome Sequencing Center for Infectious Disease"/>
            <person name="Wu L."/>
            <person name="Ma J."/>
        </authorList>
    </citation>
    <scope>NUCLEOTIDE SEQUENCE [LARGE SCALE GENOMIC DNA]</scope>
    <source>
        <strain evidence="2">CGMCC 1.12749</strain>
    </source>
</reference>
<dbReference type="PANTHER" id="PTHR42820:SF1">
    <property type="entry name" value="SHORT-CHAIN DEHYDROGENASE_REDUCTASE FAMILY PROTEIN"/>
    <property type="match status" value="1"/>
</dbReference>
<dbReference type="Proteomes" id="UP000634043">
    <property type="component" value="Unassembled WGS sequence"/>
</dbReference>
<name>A0ABQ1WGL0_9BACT</name>
<keyword evidence="2" id="KW-1185">Reference proteome</keyword>
<evidence type="ECO:0000313" key="2">
    <source>
        <dbReference type="Proteomes" id="UP000634043"/>
    </source>
</evidence>
<dbReference type="EMBL" id="BMFP01000007">
    <property type="protein sequence ID" value="GGG27909.1"/>
    <property type="molecule type" value="Genomic_DNA"/>
</dbReference>
<dbReference type="PANTHER" id="PTHR42820">
    <property type="entry name" value="SHORT-CHAIN DEHYDROGENASE REDUCTASE"/>
    <property type="match status" value="1"/>
</dbReference>
<evidence type="ECO:0008006" key="3">
    <source>
        <dbReference type="Google" id="ProtNLM"/>
    </source>
</evidence>
<protein>
    <recommendedName>
        <fullName evidence="3">SDR family NAD(P)-dependent oxidoreductase</fullName>
    </recommendedName>
</protein>
<evidence type="ECO:0000313" key="1">
    <source>
        <dbReference type="EMBL" id="GGG27909.1"/>
    </source>
</evidence>
<proteinExistence type="predicted"/>
<sequence length="64" mass="6779">MKKLENKVAIITGGAGSIGVITARLFLEEGAKVMLVDLKEDALQQAVDELGSNNVQYCAADVTK</sequence>
<gene>
    <name evidence="1" type="ORF">GCM10011323_34210</name>
</gene>
<dbReference type="InterPro" id="IPR002347">
    <property type="entry name" value="SDR_fam"/>
</dbReference>
<dbReference type="SUPFAM" id="SSF51735">
    <property type="entry name" value="NAD(P)-binding Rossmann-fold domains"/>
    <property type="match status" value="1"/>
</dbReference>
<accession>A0ABQ1WGL0</accession>
<dbReference type="Pfam" id="PF00106">
    <property type="entry name" value="adh_short"/>
    <property type="match status" value="1"/>
</dbReference>